<evidence type="ECO:0000256" key="1">
    <source>
        <dbReference type="ARBA" id="ARBA00005417"/>
    </source>
</evidence>
<dbReference type="SUPFAM" id="SSF52540">
    <property type="entry name" value="P-loop containing nucleoside triphosphate hydrolases"/>
    <property type="match status" value="2"/>
</dbReference>
<organism evidence="6 7">
    <name type="scientific">Nonomuraea turkmeniaca</name>
    <dbReference type="NCBI Taxonomy" id="103838"/>
    <lineage>
        <taxon>Bacteria</taxon>
        <taxon>Bacillati</taxon>
        <taxon>Actinomycetota</taxon>
        <taxon>Actinomycetes</taxon>
        <taxon>Streptosporangiales</taxon>
        <taxon>Streptosporangiaceae</taxon>
        <taxon>Nonomuraea</taxon>
    </lineage>
</organism>
<gene>
    <name evidence="6" type="ORF">ETD86_03380</name>
</gene>
<sequence>MTQALVEATGVRVRYDGGPDWVGAGVDLTVAPGEFVLLLGPSGCGKSSLSLTVNGLVPHSVPAELDGVVTVAGLDTRTTPVATLAGRVGMVFQDPDAQVVTGSVLDEVCFALENLLLPAVEVERRAAEALEQVGLAGRAGDDPATLSGGGRQRLALACALAMRPEVLVLDEPTANLDPVAAYELYRHLVQVDAAVLLIEHNLDDVIAHVDRVVVLDAAGSVRLSGPPLEVFGARVEETAATGVWLPTAALAARRLAAVGVELDTTALTPEELGAALAARCSLPPLASVPRPAPPSQATAIAVRELTVRHGERTALRDVSLDVPAGDFLAIVGVNGAGKSTLAQAMAGVRTPPRGAVRIGGKDVAALAARELSDLVGFVFQNPEHQFVTGSVADELAHGLRVRGITAGERVSRLLERFDLARHRDANPFTLSHGEKRRLSVATALICEPHVLVLDEPTFGQDRSRAAELLDLLLTLNDEGRTVVIVTQDLQLVAEHARHVALLAGGRLVAHGAVERVLRDDALLEEAGLRPPPLRRAAALLAHRHPHWAGLTRLGDIA</sequence>
<dbReference type="GO" id="GO:0043190">
    <property type="term" value="C:ATP-binding cassette (ABC) transporter complex"/>
    <property type="evidence" value="ECO:0007669"/>
    <property type="project" value="TreeGrafter"/>
</dbReference>
<dbReference type="InterPro" id="IPR003439">
    <property type="entry name" value="ABC_transporter-like_ATP-bd"/>
</dbReference>
<comment type="similarity">
    <text evidence="1">Belongs to the ABC transporter superfamily.</text>
</comment>
<dbReference type="GO" id="GO:0042626">
    <property type="term" value="F:ATPase-coupled transmembrane transporter activity"/>
    <property type="evidence" value="ECO:0007669"/>
    <property type="project" value="TreeGrafter"/>
</dbReference>
<name>A0A5S4GF77_9ACTN</name>
<keyword evidence="4 6" id="KW-0067">ATP-binding</keyword>
<evidence type="ECO:0000313" key="7">
    <source>
        <dbReference type="Proteomes" id="UP000309128"/>
    </source>
</evidence>
<dbReference type="AlphaFoldDB" id="A0A5S4GF77"/>
<evidence type="ECO:0000313" key="6">
    <source>
        <dbReference type="EMBL" id="TMR24790.1"/>
    </source>
</evidence>
<dbReference type="EMBL" id="VCKY01000007">
    <property type="protein sequence ID" value="TMR24790.1"/>
    <property type="molecule type" value="Genomic_DNA"/>
</dbReference>
<evidence type="ECO:0000256" key="3">
    <source>
        <dbReference type="ARBA" id="ARBA00022741"/>
    </source>
</evidence>
<dbReference type="InterPro" id="IPR003593">
    <property type="entry name" value="AAA+_ATPase"/>
</dbReference>
<feature type="domain" description="ABC transporter" evidence="5">
    <location>
        <begin position="300"/>
        <end position="529"/>
    </location>
</feature>
<dbReference type="GO" id="GO:0016887">
    <property type="term" value="F:ATP hydrolysis activity"/>
    <property type="evidence" value="ECO:0007669"/>
    <property type="project" value="InterPro"/>
</dbReference>
<keyword evidence="3" id="KW-0547">Nucleotide-binding</keyword>
<evidence type="ECO:0000256" key="4">
    <source>
        <dbReference type="ARBA" id="ARBA00022840"/>
    </source>
</evidence>
<dbReference type="PROSITE" id="PS50893">
    <property type="entry name" value="ABC_TRANSPORTER_2"/>
    <property type="match status" value="2"/>
</dbReference>
<keyword evidence="2" id="KW-0813">Transport</keyword>
<feature type="domain" description="ABC transporter" evidence="5">
    <location>
        <begin position="6"/>
        <end position="243"/>
    </location>
</feature>
<dbReference type="InterPro" id="IPR017871">
    <property type="entry name" value="ABC_transporter-like_CS"/>
</dbReference>
<protein>
    <submittedName>
        <fullName evidence="6">Energy-coupling factor ABC transporter ATP-binding protein</fullName>
    </submittedName>
</protein>
<dbReference type="InterPro" id="IPR050095">
    <property type="entry name" value="ECF_ABC_transporter_ATP-bd"/>
</dbReference>
<evidence type="ECO:0000259" key="5">
    <source>
        <dbReference type="PROSITE" id="PS50893"/>
    </source>
</evidence>
<reference evidence="6 7" key="1">
    <citation type="submission" date="2019-05" db="EMBL/GenBank/DDBJ databases">
        <title>Draft genome sequence of Nonomuraea turkmeniaca DSM 43926.</title>
        <authorList>
            <person name="Saricaoglu S."/>
            <person name="Isik K."/>
        </authorList>
    </citation>
    <scope>NUCLEOTIDE SEQUENCE [LARGE SCALE GENOMIC DNA]</scope>
    <source>
        <strain evidence="6 7">DSM 43926</strain>
    </source>
</reference>
<accession>A0A5S4GF77</accession>
<dbReference type="SMART" id="SM00382">
    <property type="entry name" value="AAA"/>
    <property type="match status" value="2"/>
</dbReference>
<dbReference type="GO" id="GO:0005524">
    <property type="term" value="F:ATP binding"/>
    <property type="evidence" value="ECO:0007669"/>
    <property type="project" value="UniProtKB-KW"/>
</dbReference>
<dbReference type="InterPro" id="IPR015856">
    <property type="entry name" value="ABC_transpr_CbiO/EcfA_su"/>
</dbReference>
<keyword evidence="7" id="KW-1185">Reference proteome</keyword>
<dbReference type="Proteomes" id="UP000309128">
    <property type="component" value="Unassembled WGS sequence"/>
</dbReference>
<dbReference type="InterPro" id="IPR027417">
    <property type="entry name" value="P-loop_NTPase"/>
</dbReference>
<evidence type="ECO:0000256" key="2">
    <source>
        <dbReference type="ARBA" id="ARBA00022448"/>
    </source>
</evidence>
<dbReference type="Gene3D" id="3.40.50.300">
    <property type="entry name" value="P-loop containing nucleotide triphosphate hydrolases"/>
    <property type="match status" value="2"/>
</dbReference>
<comment type="caution">
    <text evidence="6">The sequence shown here is derived from an EMBL/GenBank/DDBJ whole genome shotgun (WGS) entry which is preliminary data.</text>
</comment>
<dbReference type="RefSeq" id="WP_138664595.1">
    <property type="nucleotide sequence ID" value="NZ_VCKY01000007.1"/>
</dbReference>
<dbReference type="CDD" id="cd03225">
    <property type="entry name" value="ABC_cobalt_CbiO_domain1"/>
    <property type="match status" value="2"/>
</dbReference>
<dbReference type="Pfam" id="PF00005">
    <property type="entry name" value="ABC_tran"/>
    <property type="match status" value="2"/>
</dbReference>
<dbReference type="PROSITE" id="PS00211">
    <property type="entry name" value="ABC_TRANSPORTER_1"/>
    <property type="match status" value="1"/>
</dbReference>
<proteinExistence type="inferred from homology"/>
<dbReference type="PANTHER" id="PTHR43553">
    <property type="entry name" value="HEAVY METAL TRANSPORTER"/>
    <property type="match status" value="1"/>
</dbReference>
<dbReference type="OrthoDB" id="501320at2"/>